<dbReference type="InterPro" id="IPR051685">
    <property type="entry name" value="Ycf3/AcsC/BcsC/TPR_MFPF"/>
</dbReference>
<sequence>MNKANTTPEEDKELVWLIARYESQKSDKQNFYLDAEQILEIAEWYELHDKPDEAYEALVCGLNWFPDHAEILTSLAYSYIDKGQLEDAKRIAEFIDDELSIETKMLRVEILLMENKLSEAEIILDTLSDEEDGDLCVTVAELFIQTNHFSQGLFWLQKAVILAPNDENLIGMVAEYCHNIEKNEEAIYYFNMLIDKQPYSADYWVGLAKVYFSQEQYDKTIEACDFALISNVNSGDAHLFKAHSLYQLENYEESVKEYKDVLLLESFLAEYVYSYIGGCYSEMQEWKQACVYYKKALQGTNELDEPKKMDVYANLATCFYRMGHYGEAHDLCRTMETLFPNYLDAYLLDGRMYNEEEEEEKAGKCWDKILSKNTDDIYALTQVGEYCLDTGDLIRAKKALEQAISIDTNSIITNMFLILTYIRLKDWKKLIKIHKQLGMPTDDKLKTLIQEYYEGDESLGLELLETIEKFEKKVKKEKKIF</sequence>
<dbReference type="PANTHER" id="PTHR44943">
    <property type="entry name" value="CELLULOSE SYNTHASE OPERON PROTEIN C"/>
    <property type="match status" value="1"/>
</dbReference>
<evidence type="ECO:0000256" key="2">
    <source>
        <dbReference type="ARBA" id="ARBA00022803"/>
    </source>
</evidence>
<evidence type="ECO:0000256" key="1">
    <source>
        <dbReference type="ARBA" id="ARBA00022737"/>
    </source>
</evidence>
<dbReference type="Pfam" id="PF13181">
    <property type="entry name" value="TPR_8"/>
    <property type="match status" value="1"/>
</dbReference>
<dbReference type="InterPro" id="IPR011990">
    <property type="entry name" value="TPR-like_helical_dom_sf"/>
</dbReference>
<dbReference type="InterPro" id="IPR019734">
    <property type="entry name" value="TPR_rpt"/>
</dbReference>
<keyword evidence="1" id="KW-0677">Repeat</keyword>
<dbReference type="PANTHER" id="PTHR44943:SF4">
    <property type="entry name" value="TPR REPEAT-CONTAINING PROTEIN MJ0798"/>
    <property type="match status" value="1"/>
</dbReference>
<evidence type="ECO:0000313" key="3">
    <source>
        <dbReference type="EMBL" id="KAA6343855.1"/>
    </source>
</evidence>
<reference evidence="3" key="1">
    <citation type="submission" date="2019-03" db="EMBL/GenBank/DDBJ databases">
        <title>Single cell metagenomics reveals metabolic interactions within the superorganism composed of flagellate Streblomastix strix and complex community of Bacteroidetes bacteria on its surface.</title>
        <authorList>
            <person name="Treitli S.C."/>
            <person name="Kolisko M."/>
            <person name="Husnik F."/>
            <person name="Keeling P."/>
            <person name="Hampl V."/>
        </authorList>
    </citation>
    <scope>NUCLEOTIDE SEQUENCE</scope>
    <source>
        <strain evidence="3">STM</strain>
    </source>
</reference>
<accession>A0A5J4SEJ9</accession>
<keyword evidence="2" id="KW-0802">TPR repeat</keyword>
<name>A0A5J4SEJ9_9ZZZZ</name>
<protein>
    <submittedName>
        <fullName evidence="3">Lipopolysaccharide assembly protein B</fullName>
    </submittedName>
</protein>
<dbReference type="EMBL" id="SNRY01000248">
    <property type="protein sequence ID" value="KAA6343855.1"/>
    <property type="molecule type" value="Genomic_DNA"/>
</dbReference>
<dbReference type="SMART" id="SM00028">
    <property type="entry name" value="TPR"/>
    <property type="match status" value="8"/>
</dbReference>
<dbReference type="SUPFAM" id="SSF48452">
    <property type="entry name" value="TPR-like"/>
    <property type="match status" value="2"/>
</dbReference>
<dbReference type="Pfam" id="PF12895">
    <property type="entry name" value="ANAPC3"/>
    <property type="match status" value="1"/>
</dbReference>
<dbReference type="AlphaFoldDB" id="A0A5J4SEJ9"/>
<comment type="caution">
    <text evidence="3">The sequence shown here is derived from an EMBL/GenBank/DDBJ whole genome shotgun (WGS) entry which is preliminary data.</text>
</comment>
<proteinExistence type="predicted"/>
<dbReference type="Pfam" id="PF13424">
    <property type="entry name" value="TPR_12"/>
    <property type="match status" value="1"/>
</dbReference>
<organism evidence="3">
    <name type="scientific">termite gut metagenome</name>
    <dbReference type="NCBI Taxonomy" id="433724"/>
    <lineage>
        <taxon>unclassified sequences</taxon>
        <taxon>metagenomes</taxon>
        <taxon>organismal metagenomes</taxon>
    </lineage>
</organism>
<dbReference type="Gene3D" id="1.25.40.10">
    <property type="entry name" value="Tetratricopeptide repeat domain"/>
    <property type="match status" value="3"/>
</dbReference>
<gene>
    <name evidence="3" type="ORF">EZS27_008486</name>
</gene>